<evidence type="ECO:0000256" key="5">
    <source>
        <dbReference type="ARBA" id="ARBA00023136"/>
    </source>
</evidence>
<feature type="transmembrane region" description="Helical" evidence="6">
    <location>
        <begin position="77"/>
        <end position="100"/>
    </location>
</feature>
<organism evidence="7 8">
    <name type="scientific">Sphingomonas glacialis</name>
    <dbReference type="NCBI Taxonomy" id="658225"/>
    <lineage>
        <taxon>Bacteria</taxon>
        <taxon>Pseudomonadati</taxon>
        <taxon>Pseudomonadota</taxon>
        <taxon>Alphaproteobacteria</taxon>
        <taxon>Sphingomonadales</taxon>
        <taxon>Sphingomonadaceae</taxon>
        <taxon>Sphingomonas</taxon>
    </lineage>
</organism>
<dbReference type="Pfam" id="PF01594">
    <property type="entry name" value="AI-2E_transport"/>
    <property type="match status" value="1"/>
</dbReference>
<evidence type="ECO:0000313" key="7">
    <source>
        <dbReference type="EMBL" id="GHH24353.1"/>
    </source>
</evidence>
<proteinExistence type="inferred from homology"/>
<accession>A0ABQ3LV81</accession>
<feature type="transmembrane region" description="Helical" evidence="6">
    <location>
        <begin position="229"/>
        <end position="247"/>
    </location>
</feature>
<keyword evidence="5 6" id="KW-0472">Membrane</keyword>
<evidence type="ECO:0000256" key="6">
    <source>
        <dbReference type="SAM" id="Phobius"/>
    </source>
</evidence>
<dbReference type="PANTHER" id="PTHR21716:SF61">
    <property type="entry name" value="BLR8064 PROTEIN"/>
    <property type="match status" value="1"/>
</dbReference>
<reference evidence="8" key="1">
    <citation type="journal article" date="2019" name="Int. J. Syst. Evol. Microbiol.">
        <title>The Global Catalogue of Microorganisms (GCM) 10K type strain sequencing project: providing services to taxonomists for standard genome sequencing and annotation.</title>
        <authorList>
            <consortium name="The Broad Institute Genomics Platform"/>
            <consortium name="The Broad Institute Genome Sequencing Center for Infectious Disease"/>
            <person name="Wu L."/>
            <person name="Ma J."/>
        </authorList>
    </citation>
    <scope>NUCLEOTIDE SEQUENCE [LARGE SCALE GENOMIC DNA]</scope>
    <source>
        <strain evidence="8">CGMCC 1.8957</strain>
    </source>
</reference>
<comment type="subcellular location">
    <subcellularLocation>
        <location evidence="1">Membrane</location>
        <topology evidence="1">Multi-pass membrane protein</topology>
    </subcellularLocation>
</comment>
<dbReference type="PANTHER" id="PTHR21716">
    <property type="entry name" value="TRANSMEMBRANE PROTEIN"/>
    <property type="match status" value="1"/>
</dbReference>
<name>A0ABQ3LV81_9SPHN</name>
<evidence type="ECO:0000256" key="3">
    <source>
        <dbReference type="ARBA" id="ARBA00022692"/>
    </source>
</evidence>
<feature type="transmembrane region" description="Helical" evidence="6">
    <location>
        <begin position="253"/>
        <end position="282"/>
    </location>
</feature>
<dbReference type="InterPro" id="IPR002549">
    <property type="entry name" value="AI-2E-like"/>
</dbReference>
<comment type="caution">
    <text evidence="7">The sequence shown here is derived from an EMBL/GenBank/DDBJ whole genome shotgun (WGS) entry which is preliminary data.</text>
</comment>
<feature type="transmembrane region" description="Helical" evidence="6">
    <location>
        <begin position="47"/>
        <end position="65"/>
    </location>
</feature>
<evidence type="ECO:0000313" key="8">
    <source>
        <dbReference type="Proteomes" id="UP000652430"/>
    </source>
</evidence>
<feature type="transmembrane region" description="Helical" evidence="6">
    <location>
        <begin position="289"/>
        <end position="308"/>
    </location>
</feature>
<feature type="transmembrane region" description="Helical" evidence="6">
    <location>
        <begin position="171"/>
        <end position="189"/>
    </location>
</feature>
<keyword evidence="3 6" id="KW-0812">Transmembrane</keyword>
<dbReference type="EMBL" id="BNAQ01000006">
    <property type="protein sequence ID" value="GHH24353.1"/>
    <property type="molecule type" value="Genomic_DNA"/>
</dbReference>
<keyword evidence="8" id="KW-1185">Reference proteome</keyword>
<evidence type="ECO:0000256" key="4">
    <source>
        <dbReference type="ARBA" id="ARBA00022989"/>
    </source>
</evidence>
<protein>
    <submittedName>
        <fullName evidence="7">AI-2E family transporter</fullName>
    </submittedName>
</protein>
<evidence type="ECO:0000256" key="2">
    <source>
        <dbReference type="ARBA" id="ARBA00009773"/>
    </source>
</evidence>
<comment type="similarity">
    <text evidence="2">Belongs to the autoinducer-2 exporter (AI-2E) (TC 2.A.86) family.</text>
</comment>
<evidence type="ECO:0000256" key="1">
    <source>
        <dbReference type="ARBA" id="ARBA00004141"/>
    </source>
</evidence>
<keyword evidence="4 6" id="KW-1133">Transmembrane helix</keyword>
<gene>
    <name evidence="7" type="ORF">GCM10008023_36440</name>
</gene>
<sequence length="370" mass="38568">MTHDDDGADSVTDRPAPDARRQRGAVVVAAALLVGAGLYTLKDFLPALVWALVFGIALWPLRDRLRTRFPGRVGRWVPLGLVTAVLLIFVIPVAVVSVPLAEDAHAGAEWIKHARQSGVPPPAALASLPGGSALSQTWQRTLGQPGGVSQIASRAAHGSLAGLARTAAQQVAHRLVLVGFMLLTLFFLLRDGDDVVGELRTVSRRIWGDAGEVIGEQVVRSIRGTVDGLVFVGLGEGVVLGIAYAIAGVPHPTLFGLITALLAMIPFGAAVAILLSAAILLLAGNATGAAAIVVFGFVLTFVADHFIRPALIGGATRLPFLWVLLGILGGVEAWGLVGLFVGPAIMAALMLVWQEAAGRKSGPLEPSLRK</sequence>
<dbReference type="Proteomes" id="UP000652430">
    <property type="component" value="Unassembled WGS sequence"/>
</dbReference>
<feature type="transmembrane region" description="Helical" evidence="6">
    <location>
        <begin position="320"/>
        <end position="353"/>
    </location>
</feature>